<name>B0E2P1_LACBS</name>
<reference evidence="2 3" key="1">
    <citation type="journal article" date="2008" name="Nature">
        <title>The genome of Laccaria bicolor provides insights into mycorrhizal symbiosis.</title>
        <authorList>
            <person name="Martin F."/>
            <person name="Aerts A."/>
            <person name="Ahren D."/>
            <person name="Brun A."/>
            <person name="Danchin E.G.J."/>
            <person name="Duchaussoy F."/>
            <person name="Gibon J."/>
            <person name="Kohler A."/>
            <person name="Lindquist E."/>
            <person name="Pereda V."/>
            <person name="Salamov A."/>
            <person name="Shapiro H.J."/>
            <person name="Wuyts J."/>
            <person name="Blaudez D."/>
            <person name="Buee M."/>
            <person name="Brokstein P."/>
            <person name="Canbaeck B."/>
            <person name="Cohen D."/>
            <person name="Courty P.E."/>
            <person name="Coutinho P.M."/>
            <person name="Delaruelle C."/>
            <person name="Detter J.C."/>
            <person name="Deveau A."/>
            <person name="DiFazio S."/>
            <person name="Duplessis S."/>
            <person name="Fraissinet-Tachet L."/>
            <person name="Lucic E."/>
            <person name="Frey-Klett P."/>
            <person name="Fourrey C."/>
            <person name="Feussner I."/>
            <person name="Gay G."/>
            <person name="Grimwood J."/>
            <person name="Hoegger P.J."/>
            <person name="Jain P."/>
            <person name="Kilaru S."/>
            <person name="Labbe J."/>
            <person name="Lin Y.C."/>
            <person name="Legue V."/>
            <person name="Le Tacon F."/>
            <person name="Marmeisse R."/>
            <person name="Melayah D."/>
            <person name="Montanini B."/>
            <person name="Muratet M."/>
            <person name="Nehls U."/>
            <person name="Niculita-Hirzel H."/>
            <person name="Oudot-Le Secq M.P."/>
            <person name="Peter M."/>
            <person name="Quesneville H."/>
            <person name="Rajashekar B."/>
            <person name="Reich M."/>
            <person name="Rouhier N."/>
            <person name="Schmutz J."/>
            <person name="Yin T."/>
            <person name="Chalot M."/>
            <person name="Henrissat B."/>
            <person name="Kuees U."/>
            <person name="Lucas S."/>
            <person name="Van de Peer Y."/>
            <person name="Podila G.K."/>
            <person name="Polle A."/>
            <person name="Pukkila P.J."/>
            <person name="Richardson P.M."/>
            <person name="Rouze P."/>
            <person name="Sanders I.R."/>
            <person name="Stajich J.E."/>
            <person name="Tunlid A."/>
            <person name="Tuskan G."/>
            <person name="Grigoriev I.V."/>
        </authorList>
    </citation>
    <scope>NUCLEOTIDE SEQUENCE [LARGE SCALE GENOMIC DNA]</scope>
    <source>
        <strain evidence="3">S238N-H82 / ATCC MYA-4686</strain>
    </source>
</reference>
<dbReference type="Proteomes" id="UP000001194">
    <property type="component" value="Unassembled WGS sequence"/>
</dbReference>
<evidence type="ECO:0000313" key="2">
    <source>
        <dbReference type="EMBL" id="EDQ98886.1"/>
    </source>
</evidence>
<dbReference type="HOGENOM" id="CLU_2498256_0_0_1"/>
<dbReference type="EMBL" id="DS547186">
    <property type="protein sequence ID" value="EDQ98886.1"/>
    <property type="molecule type" value="Genomic_DNA"/>
</dbReference>
<dbReference type="InParanoid" id="B0E2P1"/>
<dbReference type="GeneID" id="6086111"/>
<protein>
    <submittedName>
        <fullName evidence="2">Predicted protein</fullName>
    </submittedName>
</protein>
<dbReference type="RefSeq" id="XP_001890465.1">
    <property type="nucleotide sequence ID" value="XM_001890430.1"/>
</dbReference>
<keyword evidence="3" id="KW-1185">Reference proteome</keyword>
<organism evidence="3">
    <name type="scientific">Laccaria bicolor (strain S238N-H82 / ATCC MYA-4686)</name>
    <name type="common">Bicoloured deceiver</name>
    <name type="synonym">Laccaria laccata var. bicolor</name>
    <dbReference type="NCBI Taxonomy" id="486041"/>
    <lineage>
        <taxon>Eukaryota</taxon>
        <taxon>Fungi</taxon>
        <taxon>Dikarya</taxon>
        <taxon>Basidiomycota</taxon>
        <taxon>Agaricomycotina</taxon>
        <taxon>Agaricomycetes</taxon>
        <taxon>Agaricomycetidae</taxon>
        <taxon>Agaricales</taxon>
        <taxon>Agaricineae</taxon>
        <taxon>Hydnangiaceae</taxon>
        <taxon>Laccaria</taxon>
    </lineage>
</organism>
<dbReference type="AlphaFoldDB" id="B0E2P1"/>
<proteinExistence type="predicted"/>
<evidence type="ECO:0000256" key="1">
    <source>
        <dbReference type="SAM" id="MobiDB-lite"/>
    </source>
</evidence>
<dbReference type="KEGG" id="lbc:LACBIDRAFT_318568"/>
<sequence>MDVLLSMLQREAYNRVPNGGLRRWLIHGGKEGAEVFKEERRTGPLITRARTSAASMRPPNQRNVVRNDSVPKWRSLEPTDGCAGAR</sequence>
<gene>
    <name evidence="2" type="ORF">LACBIDRAFT_318568</name>
</gene>
<feature type="region of interest" description="Disordered" evidence="1">
    <location>
        <begin position="51"/>
        <end position="86"/>
    </location>
</feature>
<feature type="compositionally biased region" description="Polar residues" evidence="1">
    <location>
        <begin position="51"/>
        <end position="66"/>
    </location>
</feature>
<evidence type="ECO:0000313" key="3">
    <source>
        <dbReference type="Proteomes" id="UP000001194"/>
    </source>
</evidence>
<accession>B0E2P1</accession>